<dbReference type="EMBL" id="LKBA01000004">
    <property type="protein sequence ID" value="KPN64273.1"/>
    <property type="molecule type" value="Genomic_DNA"/>
</dbReference>
<reference evidence="2 3" key="1">
    <citation type="submission" date="2015-09" db="EMBL/GenBank/DDBJ databases">
        <title>Draft genome sequence of Aliiroseovarius crassostreae CV919-312TSm, the causative agent of Roseovarius Oyster Disease (formerly Juvenile Oyster Disease).</title>
        <authorList>
            <person name="Kessner L."/>
            <person name="Spinard E."/>
            <person name="Nelson D."/>
        </authorList>
    </citation>
    <scope>NUCLEOTIDE SEQUENCE [LARGE SCALE GENOMIC DNA]</scope>
    <source>
        <strain evidence="2 3">CV919-312</strain>
    </source>
</reference>
<comment type="caution">
    <text evidence="2">The sequence shown here is derived from an EMBL/GenBank/DDBJ whole genome shotgun (WGS) entry which is preliminary data.</text>
</comment>
<keyword evidence="1" id="KW-1133">Transmembrane helix</keyword>
<protein>
    <submittedName>
        <fullName evidence="2">Carboxylesterase</fullName>
    </submittedName>
</protein>
<name>A0A0P7KPI7_9RHOB</name>
<evidence type="ECO:0000313" key="2">
    <source>
        <dbReference type="EMBL" id="KPN64273.1"/>
    </source>
</evidence>
<dbReference type="OrthoDB" id="7355053at2"/>
<dbReference type="RefSeq" id="WP_055188356.1">
    <property type="nucleotide sequence ID" value="NZ_FPBS01000001.1"/>
</dbReference>
<dbReference type="STRING" id="154981.AKJ29_16705"/>
<dbReference type="Pfam" id="PF11351">
    <property type="entry name" value="GTA_holin_3TM"/>
    <property type="match status" value="1"/>
</dbReference>
<proteinExistence type="predicted"/>
<accession>A0A0P7KPI7</accession>
<dbReference type="AlphaFoldDB" id="A0A0P7KPI7"/>
<feature type="transmembrane region" description="Helical" evidence="1">
    <location>
        <begin position="104"/>
        <end position="123"/>
    </location>
</feature>
<evidence type="ECO:0000313" key="3">
    <source>
        <dbReference type="Proteomes" id="UP000050471"/>
    </source>
</evidence>
<keyword evidence="1" id="KW-0472">Membrane</keyword>
<sequence length="194" mass="21731">MKLNILKGLFGGGRNVVAETVGVFRANTEAGAQRAANYDQAALAQYAGEFQHARKGLFDRFMDGLNRLPRPLMVIAVFTLFAMAMIDPLWFAERMQGLALVPQPLWWFAGVVVSFYFGGRYQVKSQEFHKSIAEATQRLPVVLENIKQIRELRHDSPGVANTGTDTALADAVLDEFENPALEDWKNPQPPKPRR</sequence>
<organism evidence="2 3">
    <name type="scientific">Aliiroseovarius crassostreae</name>
    <dbReference type="NCBI Taxonomy" id="154981"/>
    <lineage>
        <taxon>Bacteria</taxon>
        <taxon>Pseudomonadati</taxon>
        <taxon>Pseudomonadota</taxon>
        <taxon>Alphaproteobacteria</taxon>
        <taxon>Rhodobacterales</taxon>
        <taxon>Paracoccaceae</taxon>
        <taxon>Aliiroseovarius</taxon>
    </lineage>
</organism>
<gene>
    <name evidence="2" type="ORF">AKJ29_16705</name>
</gene>
<evidence type="ECO:0000256" key="1">
    <source>
        <dbReference type="SAM" id="Phobius"/>
    </source>
</evidence>
<dbReference type="Proteomes" id="UP000050471">
    <property type="component" value="Unassembled WGS sequence"/>
</dbReference>
<keyword evidence="3" id="KW-1185">Reference proteome</keyword>
<dbReference type="InterPro" id="IPR021497">
    <property type="entry name" value="GTA_holin_3TM"/>
</dbReference>
<feature type="transmembrane region" description="Helical" evidence="1">
    <location>
        <begin position="72"/>
        <end position="92"/>
    </location>
</feature>
<keyword evidence="1" id="KW-0812">Transmembrane</keyword>